<feature type="compositionally biased region" description="Basic and acidic residues" evidence="2">
    <location>
        <begin position="1906"/>
        <end position="1917"/>
    </location>
</feature>
<dbReference type="PANTHER" id="PTHR31434">
    <property type="entry name" value="S PHASE CYCLIN A-ASSOCIATED PROTEIN IN THE ENDOPLASMIC RETICULUM"/>
    <property type="match status" value="1"/>
</dbReference>
<feature type="region of interest" description="Disordered" evidence="2">
    <location>
        <begin position="710"/>
        <end position="781"/>
    </location>
</feature>
<feature type="compositionally biased region" description="Gly residues" evidence="2">
    <location>
        <begin position="877"/>
        <end position="886"/>
    </location>
</feature>
<feature type="compositionally biased region" description="Low complexity" evidence="2">
    <location>
        <begin position="2479"/>
        <end position="2498"/>
    </location>
</feature>
<feature type="compositionally biased region" description="Basic and acidic residues" evidence="2">
    <location>
        <begin position="1002"/>
        <end position="1011"/>
    </location>
</feature>
<feature type="compositionally biased region" description="Low complexity" evidence="2">
    <location>
        <begin position="2458"/>
        <end position="2468"/>
    </location>
</feature>
<feature type="region of interest" description="Disordered" evidence="2">
    <location>
        <begin position="1623"/>
        <end position="1677"/>
    </location>
</feature>
<feature type="region of interest" description="Disordered" evidence="2">
    <location>
        <begin position="1051"/>
        <end position="1169"/>
    </location>
</feature>
<feature type="region of interest" description="Disordered" evidence="2">
    <location>
        <begin position="1902"/>
        <end position="1986"/>
    </location>
</feature>
<name>A0A0G4F1A7_9ALVE</name>
<evidence type="ECO:0000313" key="4">
    <source>
        <dbReference type="EMBL" id="CEM05315.1"/>
    </source>
</evidence>
<feature type="compositionally biased region" description="Polar residues" evidence="2">
    <location>
        <begin position="1194"/>
        <end position="1214"/>
    </location>
</feature>
<accession>A0A0G4F1A7</accession>
<feature type="compositionally biased region" description="Basic and acidic residues" evidence="2">
    <location>
        <begin position="1339"/>
        <end position="1384"/>
    </location>
</feature>
<feature type="compositionally biased region" description="Low complexity" evidence="2">
    <location>
        <begin position="1466"/>
        <end position="1490"/>
    </location>
</feature>
<feature type="compositionally biased region" description="Low complexity" evidence="2">
    <location>
        <begin position="1641"/>
        <end position="1671"/>
    </location>
</feature>
<feature type="compositionally biased region" description="Low complexity" evidence="2">
    <location>
        <begin position="2110"/>
        <end position="2122"/>
    </location>
</feature>
<feature type="compositionally biased region" description="Low complexity" evidence="2">
    <location>
        <begin position="1056"/>
        <end position="1065"/>
    </location>
</feature>
<reference evidence="4" key="1">
    <citation type="submission" date="2014-11" db="EMBL/GenBank/DDBJ databases">
        <authorList>
            <person name="Otto D Thomas"/>
            <person name="Naeem Raeece"/>
        </authorList>
    </citation>
    <scope>NUCLEOTIDE SEQUENCE</scope>
</reference>
<feature type="compositionally biased region" description="Basic and acidic residues" evidence="2">
    <location>
        <begin position="191"/>
        <end position="226"/>
    </location>
</feature>
<feature type="coiled-coil region" evidence="1">
    <location>
        <begin position="605"/>
        <end position="651"/>
    </location>
</feature>
<feature type="compositionally biased region" description="Polar residues" evidence="2">
    <location>
        <begin position="391"/>
        <end position="409"/>
    </location>
</feature>
<feature type="compositionally biased region" description="Basic and acidic residues" evidence="2">
    <location>
        <begin position="1511"/>
        <end position="1558"/>
    </location>
</feature>
<evidence type="ECO:0000256" key="2">
    <source>
        <dbReference type="SAM" id="MobiDB-lite"/>
    </source>
</evidence>
<proteinExistence type="predicted"/>
<feature type="region of interest" description="Disordered" evidence="2">
    <location>
        <begin position="185"/>
        <end position="546"/>
    </location>
</feature>
<feature type="compositionally biased region" description="Basic and acidic residues" evidence="2">
    <location>
        <begin position="717"/>
        <end position="757"/>
    </location>
</feature>
<feature type="region of interest" description="Disordered" evidence="2">
    <location>
        <begin position="1"/>
        <end position="69"/>
    </location>
</feature>
<feature type="compositionally biased region" description="Polar residues" evidence="2">
    <location>
        <begin position="985"/>
        <end position="994"/>
    </location>
</feature>
<feature type="compositionally biased region" description="Low complexity" evidence="2">
    <location>
        <begin position="2608"/>
        <end position="2623"/>
    </location>
</feature>
<feature type="compositionally biased region" description="Polar residues" evidence="2">
    <location>
        <begin position="1292"/>
        <end position="1321"/>
    </location>
</feature>
<feature type="compositionally biased region" description="Low complexity" evidence="2">
    <location>
        <begin position="534"/>
        <end position="544"/>
    </location>
</feature>
<feature type="region of interest" description="Disordered" evidence="2">
    <location>
        <begin position="2397"/>
        <end position="2511"/>
    </location>
</feature>
<sequence>MSEISGRALTEPPDVSRLESSDFEGIESGVDMETVTQIVADLMAHEHTEDGEEDYEEDEDRSSKAGADVEIETEIEVEVDDEDNEDVSGVLPSPANSLGVSSCLTAGSTSMQAGDFDGFALRARLWTESLSRLRRSIDEIYALCEFESDPDCVGSVTQILKDAEADFSQLVERFHLQEFAHQTAREQAQSLEKEKNEREREREKDLLQQAEERDPQLAGKETHVKEGGGNGQEQSAVAGKDKVGGLTCMTESGGESSVTQGGGGSSHSHTPRTATHSRVVSHAWEVRRMSAGSEQGEQKPPLQLETALSMLQSPMHGHRSPGRRPPAPTARTAPSPPASSVPTPTARSARPPLDAASTVSSSFKMTPAALQGHETPVSEQQYSGVAAFPGSLQQHQRQVAAHNSFSSQGAPQVTASSSSAQAQQGAALRRGRKVQNAPLFPAGYRAAAAEPPSPPPKSGNVSPSFQPGSPPASTHRAGTGGGDSVGAVPLPTHRSSASMSSSQSWRRLPTPHSGLNSVTEHTARGKTAKGGAEGTEAGSSSRGGTDLRDIVQYVMDAQRALHMRFSSPDRYAKKAPVEVLRRQEERQRRAMEFRFSEDVKRTRQSLELDKKIQRARERKERELETKQDELLRKMTRAKEQYEASLREVSRRARTESHKQQIIAFIKDELRKNAAAVLEGRLAQASSCRQSREGQYRRRLLDRARRISAALQQRRKKETQAQEEKRRQLEGKEKLAAERRQLHLESIRKKGMEDERRISQVLQRKKVMRTQQGSGPGDSPESRIRRSLAARMGLSVSPDSLKETDGGPSLPFTGPSGRGGTGFGLSRSSRRGDCGGSFSSPERSPHHYVNSRRDHRLQEELGDLSPPAAVSSFPPNGPGKGGHGDSGLPGTPSSSPRIWRSDDDAFCASGEGEDRGGCRQERGHEGRQGDKDRRQTGDSEGSPLGEERSGQTSTASLIYRGSGAAGSGSRGDVLDREREREGQRSAPGTPSTIMHTVSVSVSEAEKEKEKGAASRALGDESFPASSSGLAGGASASAEKNLECQSVSAVTALHRDSGAASSSSSSAKPNRHEGQHSGGASLMMKDASTNTKATYAAAAAAAAKKEKEKEEKQRGKAHAGKGKQPGRQSAAAAAAGAPAGPAGTPASLPMDALQRQAPAREGSHSHSVSSFASVLSAHSLTVSATVTGTAASVSVRKNSQETAFEGNVLSSPSSSVAMAPGRPGSGIPASSAAPGSSPKEAPDSQPPKSPSALMGGDRASSVATPPKTRHTFSLSESPRWIFVPPRRPGVNGRAANTKTQQPPTAVNPSRSSLEAATSRQQQHLHGGGKAHAQSELAIAKGRPDAKNAKKDKQKEKDKALRGGKDKEKEEGEERPTDEKLNEKELSETTAPETKSLTKTGGGPKKRREKEKAVGETHEKEKGEKEKEQSGGAGAKKDSSLSAGAGGKLVNRQTHNRKSNTGGGEDPHSSSISIPSGGASSSFPSSTATTSESRAQKHGPTSPPPPHSHKARQHEREREKEKEREREREEEALLFRLPSKEKDKEKDATDKEGKAKREESQRNLLAAADALKAFSVKSKGKLQRWTAVALADERSALDACGCGPAGAKRSRVGKLVKELRQLVEASSDPSVQASLQGGKEKESSSSSSSSSCGQTTGTGPSSSPSGQSISPAAAAGGGGVGSLSPQQSVALCGLSPSSWEMCKVEQTLRELCKVLDASREGDTSTFLRLGGAAVLLTVLEGLRPSQVPSDLPSASVKDTIVFALKLLGLLAKSSVCRSFLLLTGRATVLVDFALELFQGERRLATGEPFREVQQQRDLAQQTSHQQQQHQTTESLSTPCGAVGTASGSSLPPLPSGGSSVEDTWEEMARSGVVSGVVQPQLLHVITLLLKQGGALVASAAVDLSLSGHSRPDNKHEREMEKEEEDGAEKEKDKERETGDDHSTAKQTLAFAGSPVLSPAKPATAGSIAPQTPTHTQQHNSGGGAGPPLSPSRVAVSSLFLFDRMKEEFALFAASSGLAFHLTFEFSKVTGPLDLSSSLPLLLVKGTSFLGALMGQLSRHWCRWRCITSHPKCPPSPVLDALLSGITPAVSTLQQQQPSAAGASANSGGGTGGATAASASKTGQQQQKKRGEKEKGGTEAARAKRGGGGGGGGGASFRTRGTTGVGGGATSPRHVTGPPGASSFSSTRGAKAAAAGAVSVKSPPLQVSVSREELAIAALSRIFEDTALFGGVTLMASLLLFDGPPRAVLPPRVPQASLLVCAAVVRVINHAARLQLRSMQRVLGRQSNELVHLAAYLLDYCTPRLDHQEDCRDILHDVVFLLGHFCLDNPEGQTIMRVGSGQNLLSRLASLPMNYFVDEKLKEVLFPTLIASTFRNPENLKVLSSELSILPIRKYLAGKEKERQKEDMEHEGGLRGSVTQVTGSEEKERGQVGSGRAVTGEGHARKEKEKPATPACDRHMTAAAASSPSGGSFSHKQQTHRQATVSATPASSSSAAGTSAGETAGGGQEDRGQQAVASLPSGTLLFQSFSFRFPVSCLPEAIVFFSDGEKDSTPAPAPAPTSTSATIGGSASAPSPPCASPTAAGGGPSSAAVSLPSQVSQVSSGVGGGKTAGAARRATAVSASTAAGAGGSAVGASAGTNPSLGGQSASGGGSGSVEKGEKDKSGEKET</sequence>
<feature type="compositionally biased region" description="Basic and acidic residues" evidence="2">
    <location>
        <begin position="1925"/>
        <end position="1940"/>
    </location>
</feature>
<feature type="compositionally biased region" description="Low complexity" evidence="2">
    <location>
        <begin position="2556"/>
        <end position="2569"/>
    </location>
</feature>
<protein>
    <recommendedName>
        <fullName evidence="3">S phase cyclin A-associated protein in the endoplasmic reticulum N-terminal domain-containing protein</fullName>
    </recommendedName>
</protein>
<feature type="compositionally biased region" description="Low complexity" evidence="2">
    <location>
        <begin position="2090"/>
        <end position="2102"/>
    </location>
</feature>
<dbReference type="EMBL" id="CDMZ01000044">
    <property type="protein sequence ID" value="CEM05315.1"/>
    <property type="molecule type" value="Genomic_DNA"/>
</dbReference>
<feature type="region of interest" description="Disordered" evidence="2">
    <location>
        <begin position="1807"/>
        <end position="1858"/>
    </location>
</feature>
<feature type="compositionally biased region" description="Low complexity" evidence="2">
    <location>
        <begin position="2585"/>
        <end position="2600"/>
    </location>
</feature>
<feature type="region of interest" description="Disordered" evidence="2">
    <location>
        <begin position="2546"/>
        <end position="2666"/>
    </location>
</feature>
<feature type="compositionally biased region" description="Basic and acidic residues" evidence="2">
    <location>
        <begin position="1101"/>
        <end position="1112"/>
    </location>
</feature>
<feature type="compositionally biased region" description="Low complexity" evidence="2">
    <location>
        <begin position="1128"/>
        <end position="1144"/>
    </location>
</feature>
<feature type="compositionally biased region" description="Low complexity" evidence="2">
    <location>
        <begin position="1023"/>
        <end position="1036"/>
    </location>
</feature>
<feature type="compositionally biased region" description="Low complexity" evidence="2">
    <location>
        <begin position="410"/>
        <end position="427"/>
    </location>
</feature>
<feature type="compositionally biased region" description="Low complexity" evidence="2">
    <location>
        <begin position="2630"/>
        <end position="2643"/>
    </location>
</feature>
<feature type="region of interest" description="Disordered" evidence="2">
    <location>
        <begin position="1190"/>
        <end position="1558"/>
    </location>
</feature>
<feature type="compositionally biased region" description="Basic and acidic residues" evidence="2">
    <location>
        <begin position="2397"/>
        <end position="2409"/>
    </location>
</feature>
<feature type="compositionally biased region" description="Polar residues" evidence="2">
    <location>
        <begin position="1965"/>
        <end position="1976"/>
    </location>
</feature>
<feature type="compositionally biased region" description="Basic and acidic residues" evidence="2">
    <location>
        <begin position="2438"/>
        <end position="2456"/>
    </location>
</feature>
<feature type="compositionally biased region" description="Acidic residues" evidence="2">
    <location>
        <begin position="49"/>
        <end position="60"/>
    </location>
</feature>
<feature type="compositionally biased region" description="Basic and acidic residues" evidence="2">
    <location>
        <begin position="2654"/>
        <end position="2666"/>
    </location>
</feature>
<feature type="compositionally biased region" description="Low complexity" evidence="2">
    <location>
        <begin position="1817"/>
        <end position="1829"/>
    </location>
</feature>
<dbReference type="VEuPathDB" id="CryptoDB:Cvel_2607"/>
<feature type="compositionally biased region" description="Basic and acidic residues" evidence="2">
    <location>
        <begin position="971"/>
        <end position="982"/>
    </location>
</feature>
<dbReference type="Pfam" id="PF16501">
    <property type="entry name" value="SCAPER_N"/>
    <property type="match status" value="1"/>
</dbReference>
<feature type="compositionally biased region" description="Pro residues" evidence="2">
    <location>
        <begin position="323"/>
        <end position="339"/>
    </location>
</feature>
<evidence type="ECO:0000256" key="1">
    <source>
        <dbReference type="SAM" id="Coils"/>
    </source>
</evidence>
<feature type="compositionally biased region" description="Basic and acidic residues" evidence="2">
    <location>
        <begin position="1407"/>
        <end position="1436"/>
    </location>
</feature>
<feature type="compositionally biased region" description="Basic and acidic residues" evidence="2">
    <location>
        <begin position="911"/>
        <end position="936"/>
    </location>
</feature>
<feature type="compositionally biased region" description="Polar residues" evidence="2">
    <location>
        <begin position="1385"/>
        <end position="1394"/>
    </location>
</feature>
<feature type="compositionally biased region" description="Gly residues" evidence="2">
    <location>
        <begin position="2142"/>
        <end position="2151"/>
    </location>
</feature>
<feature type="region of interest" description="Disordered" evidence="2">
    <location>
        <begin position="794"/>
        <end position="1038"/>
    </location>
</feature>
<feature type="compositionally biased region" description="Low complexity" evidence="2">
    <location>
        <begin position="1843"/>
        <end position="1856"/>
    </location>
</feature>
<feature type="region of interest" description="Disordered" evidence="2">
    <location>
        <begin position="2089"/>
        <end position="2184"/>
    </location>
</feature>
<organism evidence="4">
    <name type="scientific">Chromera velia CCMP2878</name>
    <dbReference type="NCBI Taxonomy" id="1169474"/>
    <lineage>
        <taxon>Eukaryota</taxon>
        <taxon>Sar</taxon>
        <taxon>Alveolata</taxon>
        <taxon>Colpodellida</taxon>
        <taxon>Chromeraceae</taxon>
        <taxon>Chromera</taxon>
    </lineage>
</organism>
<feature type="compositionally biased region" description="Low complexity" evidence="2">
    <location>
        <begin position="495"/>
        <end position="504"/>
    </location>
</feature>
<dbReference type="PANTHER" id="PTHR31434:SF2">
    <property type="entry name" value="S PHASE CYCLIN A-ASSOCIATED PROTEIN IN THE ENDOPLASMIC RETICULUM"/>
    <property type="match status" value="1"/>
</dbReference>
<gene>
    <name evidence="4" type="ORF">Cvel_2607</name>
</gene>
<feature type="compositionally biased region" description="Low complexity" evidence="2">
    <location>
        <begin position="340"/>
        <end position="349"/>
    </location>
</feature>
<keyword evidence="1" id="KW-0175">Coiled coil</keyword>
<feature type="domain" description="S phase cyclin A-associated protein in the endoplasmic reticulum N-terminal" evidence="3">
    <location>
        <begin position="121"/>
        <end position="191"/>
    </location>
</feature>
<feature type="compositionally biased region" description="Low complexity" evidence="2">
    <location>
        <begin position="1217"/>
        <end position="1236"/>
    </location>
</feature>
<dbReference type="InterPro" id="IPR032446">
    <property type="entry name" value="SCAPER_N"/>
</dbReference>
<evidence type="ECO:0000259" key="3">
    <source>
        <dbReference type="Pfam" id="PF16501"/>
    </source>
</evidence>